<dbReference type="SUPFAM" id="SSF55729">
    <property type="entry name" value="Acyl-CoA N-acyltransferases (Nat)"/>
    <property type="match status" value="1"/>
</dbReference>
<dbReference type="Gene3D" id="3.40.630.30">
    <property type="match status" value="1"/>
</dbReference>
<feature type="transmembrane region" description="Helical" evidence="1">
    <location>
        <begin position="118"/>
        <end position="140"/>
    </location>
</feature>
<keyword evidence="1" id="KW-0472">Membrane</keyword>
<dbReference type="GO" id="GO:0016747">
    <property type="term" value="F:acyltransferase activity, transferring groups other than amino-acyl groups"/>
    <property type="evidence" value="ECO:0007669"/>
    <property type="project" value="InterPro"/>
</dbReference>
<evidence type="ECO:0000256" key="1">
    <source>
        <dbReference type="SAM" id="Phobius"/>
    </source>
</evidence>
<feature type="domain" description="N-acetyltransferase" evidence="2">
    <location>
        <begin position="73"/>
        <end position="212"/>
    </location>
</feature>
<dbReference type="InterPro" id="IPR000182">
    <property type="entry name" value="GNAT_dom"/>
</dbReference>
<dbReference type="EMBL" id="GIBP01006833">
    <property type="protein sequence ID" value="NDV35802.1"/>
    <property type="molecule type" value="Transcribed_RNA"/>
</dbReference>
<dbReference type="CDD" id="cd04301">
    <property type="entry name" value="NAT_SF"/>
    <property type="match status" value="1"/>
</dbReference>
<protein>
    <recommendedName>
        <fullName evidence="2">N-acetyltransferase domain-containing protein</fullName>
    </recommendedName>
</protein>
<reference evidence="3" key="1">
    <citation type="journal article" date="2020" name="J. Eukaryot. Microbiol.">
        <title>De novo Sequencing, Assembly and Annotation of the Transcriptome for the Free-Living Testate Amoeba Arcella intermedia.</title>
        <authorList>
            <person name="Ribeiro G.M."/>
            <person name="Porfirio-Sousa A.L."/>
            <person name="Maurer-Alcala X.X."/>
            <person name="Katz L.A."/>
            <person name="Lahr D.J.G."/>
        </authorList>
    </citation>
    <scope>NUCLEOTIDE SEQUENCE</scope>
</reference>
<sequence>MVNPALIRTFKETLLGREPNTMMIRSPYSNRLLKPFIWRDYETRIQKALVMHQLLLYCNRKNQRYKCPPMKPIDYCYIQPEHIRQVNHLLCDTFWPGIDISDSLLTPDYTVVATYGKLVIGVALMTPIGYITYICVSPYWRRYKIATFMLYHLLQACPDKDITLHVSATNNAMLLYNQFGFKPEEYIIGFYSKYMPEGTEESKNAFLLRLRR</sequence>
<name>A0A6B2LFG1_9EUKA</name>
<dbReference type="PROSITE" id="PS51186">
    <property type="entry name" value="GNAT"/>
    <property type="match status" value="1"/>
</dbReference>
<organism evidence="3">
    <name type="scientific">Arcella intermedia</name>
    <dbReference type="NCBI Taxonomy" id="1963864"/>
    <lineage>
        <taxon>Eukaryota</taxon>
        <taxon>Amoebozoa</taxon>
        <taxon>Tubulinea</taxon>
        <taxon>Elardia</taxon>
        <taxon>Arcellinida</taxon>
        <taxon>Sphaerothecina</taxon>
        <taxon>Arcellidae</taxon>
        <taxon>Arcella</taxon>
    </lineage>
</organism>
<evidence type="ECO:0000313" key="3">
    <source>
        <dbReference type="EMBL" id="NDV35802.1"/>
    </source>
</evidence>
<accession>A0A6B2LFG1</accession>
<dbReference type="Pfam" id="PF13673">
    <property type="entry name" value="Acetyltransf_10"/>
    <property type="match status" value="1"/>
</dbReference>
<keyword evidence="1" id="KW-1133">Transmembrane helix</keyword>
<evidence type="ECO:0000259" key="2">
    <source>
        <dbReference type="PROSITE" id="PS51186"/>
    </source>
</evidence>
<dbReference type="AlphaFoldDB" id="A0A6B2LFG1"/>
<dbReference type="InterPro" id="IPR016181">
    <property type="entry name" value="Acyl_CoA_acyltransferase"/>
</dbReference>
<proteinExistence type="predicted"/>
<keyword evidence="1" id="KW-0812">Transmembrane</keyword>